<evidence type="ECO:0000313" key="1">
    <source>
        <dbReference type="EMBL" id="QCD97103.1"/>
    </source>
</evidence>
<proteinExistence type="predicted"/>
<organism evidence="1 2">
    <name type="scientific">Vigna unguiculata</name>
    <name type="common">Cowpea</name>
    <dbReference type="NCBI Taxonomy" id="3917"/>
    <lineage>
        <taxon>Eukaryota</taxon>
        <taxon>Viridiplantae</taxon>
        <taxon>Streptophyta</taxon>
        <taxon>Embryophyta</taxon>
        <taxon>Tracheophyta</taxon>
        <taxon>Spermatophyta</taxon>
        <taxon>Magnoliopsida</taxon>
        <taxon>eudicotyledons</taxon>
        <taxon>Gunneridae</taxon>
        <taxon>Pentapetalae</taxon>
        <taxon>rosids</taxon>
        <taxon>fabids</taxon>
        <taxon>Fabales</taxon>
        <taxon>Fabaceae</taxon>
        <taxon>Papilionoideae</taxon>
        <taxon>50 kb inversion clade</taxon>
        <taxon>NPAAA clade</taxon>
        <taxon>indigoferoid/millettioid clade</taxon>
        <taxon>Phaseoleae</taxon>
        <taxon>Vigna</taxon>
    </lineage>
</organism>
<reference evidence="1 2" key="1">
    <citation type="submission" date="2019-04" db="EMBL/GenBank/DDBJ databases">
        <title>An improved genome assembly and genetic linkage map for asparagus bean, Vigna unguiculata ssp. sesquipedialis.</title>
        <authorList>
            <person name="Xia Q."/>
            <person name="Zhang R."/>
            <person name="Dong Y."/>
        </authorList>
    </citation>
    <scope>NUCLEOTIDE SEQUENCE [LARGE SCALE GENOMIC DNA]</scope>
    <source>
        <tissue evidence="1">Leaf</tissue>
    </source>
</reference>
<dbReference type="Proteomes" id="UP000501690">
    <property type="component" value="Linkage Group LG6"/>
</dbReference>
<gene>
    <name evidence="1" type="ORF">DEO72_LG6g1813</name>
</gene>
<evidence type="ECO:0000313" key="2">
    <source>
        <dbReference type="Proteomes" id="UP000501690"/>
    </source>
</evidence>
<dbReference type="AlphaFoldDB" id="A0A4D6M8F8"/>
<keyword evidence="2" id="KW-1185">Reference proteome</keyword>
<accession>A0A4D6M8F8</accession>
<protein>
    <submittedName>
        <fullName evidence="1">Uncharacterized protein</fullName>
    </submittedName>
</protein>
<name>A0A4D6M8F8_VIGUN</name>
<dbReference type="EMBL" id="CP039350">
    <property type="protein sequence ID" value="QCD97103.1"/>
    <property type="molecule type" value="Genomic_DNA"/>
</dbReference>
<sequence length="74" mass="8501">MPSRFCIVLGIERVVFNMINEKAFQIGQNIYRQSLIEGYTSLRVSIRDLYNRLAVFNVQTHQDCKANGLPIIAL</sequence>